<protein>
    <submittedName>
        <fullName evidence="1">Uncharacterized protein</fullName>
    </submittedName>
</protein>
<proteinExistence type="predicted"/>
<evidence type="ECO:0000313" key="1">
    <source>
        <dbReference type="EMBL" id="MBE0368498.1"/>
    </source>
</evidence>
<dbReference type="Proteomes" id="UP000615755">
    <property type="component" value="Unassembled WGS sequence"/>
</dbReference>
<comment type="caution">
    <text evidence="1">The sequence shown here is derived from an EMBL/GenBank/DDBJ whole genome shotgun (WGS) entry which is preliminary data.</text>
</comment>
<keyword evidence="2" id="KW-1185">Reference proteome</keyword>
<name>A0ABR9EBZ5_9GAMM</name>
<organism evidence="1 2">
    <name type="scientific">Pseudoalteromonas aurantia 208</name>
    <dbReference type="NCBI Taxonomy" id="1314867"/>
    <lineage>
        <taxon>Bacteria</taxon>
        <taxon>Pseudomonadati</taxon>
        <taxon>Pseudomonadota</taxon>
        <taxon>Gammaproteobacteria</taxon>
        <taxon>Alteromonadales</taxon>
        <taxon>Pseudoalteromonadaceae</taxon>
        <taxon>Pseudoalteromonas</taxon>
    </lineage>
</organism>
<reference evidence="1 2" key="1">
    <citation type="submission" date="2015-03" db="EMBL/GenBank/DDBJ databases">
        <title>Genome sequence of Pseudoalteromonas aurantia.</title>
        <authorList>
            <person name="Xie B.-B."/>
            <person name="Rong J.-C."/>
            <person name="Qin Q.-L."/>
            <person name="Zhang Y.-Z."/>
        </authorList>
    </citation>
    <scope>NUCLEOTIDE SEQUENCE [LARGE SCALE GENOMIC DNA]</scope>
    <source>
        <strain evidence="1 2">208</strain>
    </source>
</reference>
<sequence length="155" mass="17677">MVIMLFVGFFVVLFGSAWSGRILDLFVDREFKSQVCYLYNRFGGAKFTGVVDDELKAVSNELVTNPNKLSENERLKISIERFENSLASIESLKNIQIKDCHLFVDDFEKLIDMKNSDKIKHWSVYRSACGVKLMSMFLWASTVIGASNTSNKVNQ</sequence>
<evidence type="ECO:0000313" key="2">
    <source>
        <dbReference type="Proteomes" id="UP000615755"/>
    </source>
</evidence>
<gene>
    <name evidence="1" type="ORF">PAUR_a2112</name>
</gene>
<dbReference type="EMBL" id="AQGV01000012">
    <property type="protein sequence ID" value="MBE0368498.1"/>
    <property type="molecule type" value="Genomic_DNA"/>
</dbReference>
<accession>A0ABR9EBZ5</accession>